<evidence type="ECO:0000256" key="2">
    <source>
        <dbReference type="SAM" id="Phobius"/>
    </source>
</evidence>
<evidence type="ECO:0008006" key="5">
    <source>
        <dbReference type="Google" id="ProtNLM"/>
    </source>
</evidence>
<feature type="compositionally biased region" description="Polar residues" evidence="1">
    <location>
        <begin position="460"/>
        <end position="471"/>
    </location>
</feature>
<feature type="transmembrane region" description="Helical" evidence="2">
    <location>
        <begin position="220"/>
        <end position="244"/>
    </location>
</feature>
<feature type="compositionally biased region" description="Low complexity" evidence="1">
    <location>
        <begin position="446"/>
        <end position="457"/>
    </location>
</feature>
<keyword evidence="4" id="KW-1185">Reference proteome</keyword>
<dbReference type="PANTHER" id="PTHR37814:SF1">
    <property type="entry name" value="MEMBRANE PROTEIN"/>
    <property type="match status" value="1"/>
</dbReference>
<protein>
    <recommendedName>
        <fullName evidence="5">Membrane protein YkvI</fullName>
    </recommendedName>
</protein>
<dbReference type="Proteomes" id="UP000019226">
    <property type="component" value="Chromosome"/>
</dbReference>
<accession>A0ABM5PM37</accession>
<organism evidence="3 4">
    <name type="scientific">Corynebacterium casei LMG S-19264</name>
    <dbReference type="NCBI Taxonomy" id="1285583"/>
    <lineage>
        <taxon>Bacteria</taxon>
        <taxon>Bacillati</taxon>
        <taxon>Actinomycetota</taxon>
        <taxon>Actinomycetes</taxon>
        <taxon>Mycobacteriales</taxon>
        <taxon>Corynebacteriaceae</taxon>
        <taxon>Corynebacterium</taxon>
    </lineage>
</organism>
<keyword evidence="2" id="KW-0472">Membrane</keyword>
<reference evidence="4" key="1">
    <citation type="submission" date="2013-02" db="EMBL/GenBank/DDBJ databases">
        <title>The complete genome sequence of Corynebacterium casei LMG S-19264 (=DSM 44701).</title>
        <authorList>
            <person name="Ruckert C."/>
            <person name="Albersmeier A."/>
            <person name="Kalinowski J."/>
        </authorList>
    </citation>
    <scope>NUCLEOTIDE SEQUENCE [LARGE SCALE GENOMIC DNA]</scope>
    <source>
        <strain evidence="4">LMG S-19264</strain>
    </source>
</reference>
<feature type="transmembrane region" description="Helical" evidence="2">
    <location>
        <begin position="83"/>
        <end position="102"/>
    </location>
</feature>
<dbReference type="RefSeq" id="WP_025386962.1">
    <property type="nucleotide sequence ID" value="NZ_CP004350.1"/>
</dbReference>
<feature type="transmembrane region" description="Helical" evidence="2">
    <location>
        <begin position="193"/>
        <end position="213"/>
    </location>
</feature>
<feature type="compositionally biased region" description="Low complexity" evidence="1">
    <location>
        <begin position="479"/>
        <end position="494"/>
    </location>
</feature>
<feature type="transmembrane region" description="Helical" evidence="2">
    <location>
        <begin position="114"/>
        <end position="133"/>
    </location>
</feature>
<feature type="transmembrane region" description="Helical" evidence="2">
    <location>
        <begin position="264"/>
        <end position="287"/>
    </location>
</feature>
<dbReference type="EMBL" id="CP004350">
    <property type="protein sequence ID" value="AHI18917.1"/>
    <property type="molecule type" value="Genomic_DNA"/>
</dbReference>
<dbReference type="PANTHER" id="PTHR37814">
    <property type="entry name" value="CONSERVED MEMBRANE PROTEIN"/>
    <property type="match status" value="1"/>
</dbReference>
<feature type="transmembrane region" description="Helical" evidence="2">
    <location>
        <begin position="299"/>
        <end position="319"/>
    </location>
</feature>
<feature type="region of interest" description="Disordered" evidence="1">
    <location>
        <begin position="415"/>
        <end position="511"/>
    </location>
</feature>
<dbReference type="GeneID" id="82876535"/>
<keyword evidence="2" id="KW-0812">Transmembrane</keyword>
<name>A0ABM5PM37_9CORY</name>
<sequence>MIKRAVGISMAFVGVLVGAGFASGQEAMQYFVSFGEMGLWGVLVAAVLTTITGIAVLQLGSYFQANEHTAVYNRVSGPITSKILDIGTLITLFSIGFVMFAGAGSNLAQQFDGLPIFMGALIMLILVLLTGLLNVDKVTAVIGAITPVIIILIVGVTGYTLLTTDLDVAAAHEYAVNNVDGPLPNWWLSAMNYTGLNIMCAVSMAIVIGGNILDNRAVGLGGVLGGLTTLLLLALLVSSLFFVAPEVNGTDLPALALINGINPALGYIMTFAIFGMIFNTAVGMFYAMAKRLTRDKPHLFYPVYVIACLIGFALSFVGFQPLVANVYPILGYIGILMIAVMSFAWFKNRDKVKTETDRRMRARKLVARKLDPRKRFNKKNERELAKLANESNMATPEFVEVVSDEVLDELESDAELEDFDREDPAPSVTYVQHTKPVIPAIDEPDTTSAAPTTSAADGANTETTAGSNATPANAPVGNPDTTIDTAAAPTTTPDADLDFGGPEDSNATQKS</sequence>
<dbReference type="InterPro" id="IPR038728">
    <property type="entry name" value="YkvI-like"/>
</dbReference>
<evidence type="ECO:0000313" key="3">
    <source>
        <dbReference type="EMBL" id="AHI18917.1"/>
    </source>
</evidence>
<feature type="transmembrane region" description="Helical" evidence="2">
    <location>
        <begin position="140"/>
        <end position="162"/>
    </location>
</feature>
<feature type="transmembrane region" description="Helical" evidence="2">
    <location>
        <begin position="40"/>
        <end position="63"/>
    </location>
</feature>
<feature type="transmembrane region" description="Helical" evidence="2">
    <location>
        <begin position="325"/>
        <end position="346"/>
    </location>
</feature>
<proteinExistence type="predicted"/>
<keyword evidence="2" id="KW-1133">Transmembrane helix</keyword>
<dbReference type="Gene3D" id="1.20.1740.10">
    <property type="entry name" value="Amino acid/polyamine transporter I"/>
    <property type="match status" value="1"/>
</dbReference>
<gene>
    <name evidence="3" type="ORF">CCASEI_01660</name>
</gene>
<evidence type="ECO:0000256" key="1">
    <source>
        <dbReference type="SAM" id="MobiDB-lite"/>
    </source>
</evidence>
<evidence type="ECO:0000313" key="4">
    <source>
        <dbReference type="Proteomes" id="UP000019226"/>
    </source>
</evidence>